<dbReference type="KEGG" id="blac:94344731"/>
<dbReference type="AlphaFoldDB" id="A0A976FKR7"/>
<accession>A0A976FKR7</accession>
<dbReference type="Proteomes" id="UP000294530">
    <property type="component" value="Unassembled WGS sequence"/>
</dbReference>
<dbReference type="GeneID" id="94344731"/>
<name>A0A976FKR7_BRELC</name>
<comment type="caution">
    <text evidence="1">The sequence shown here is derived from an EMBL/GenBank/DDBJ whole genome shotgun (WGS) entry which is preliminary data.</text>
</comment>
<proteinExistence type="predicted"/>
<dbReference type="RefSeq" id="XP_067818101.1">
    <property type="nucleotide sequence ID" value="XM_067959060.1"/>
</dbReference>
<keyword evidence="2" id="KW-1185">Reference proteome</keyword>
<sequence length="140" mass="15578">MRFLAFYGCANTPCKLTGHHAISVHQQRHIGNQKVPALEEQVLNGTASRPAVEGADCMCLRMNTELVEFKDASVVVDDKVMSWHFSLINEHTDILRLTKKHYATGQASIRGEWLRSGIACSQFAESSTTTSSRSSPSHRF</sequence>
<evidence type="ECO:0000313" key="2">
    <source>
        <dbReference type="Proteomes" id="UP000294530"/>
    </source>
</evidence>
<dbReference type="EMBL" id="SHOA02000016">
    <property type="protein sequence ID" value="TDH68602.1"/>
    <property type="molecule type" value="Genomic_DNA"/>
</dbReference>
<evidence type="ECO:0000313" key="1">
    <source>
        <dbReference type="EMBL" id="TDH68602.1"/>
    </source>
</evidence>
<reference evidence="1 2" key="1">
    <citation type="journal article" date="2021" name="Genome Biol.">
        <title>AFLAP: assembly-free linkage analysis pipeline using k-mers from genome sequencing data.</title>
        <authorList>
            <person name="Fletcher K."/>
            <person name="Zhang L."/>
            <person name="Gil J."/>
            <person name="Han R."/>
            <person name="Cavanaugh K."/>
            <person name="Michelmore R."/>
        </authorList>
    </citation>
    <scope>NUCLEOTIDE SEQUENCE [LARGE SCALE GENOMIC DNA]</scope>
    <source>
        <strain evidence="1 2">SF5</strain>
    </source>
</reference>
<protein>
    <submittedName>
        <fullName evidence="1">Uncharacterized protein</fullName>
    </submittedName>
</protein>
<organism evidence="1 2">
    <name type="scientific">Bremia lactucae</name>
    <name type="common">Lettuce downy mildew</name>
    <dbReference type="NCBI Taxonomy" id="4779"/>
    <lineage>
        <taxon>Eukaryota</taxon>
        <taxon>Sar</taxon>
        <taxon>Stramenopiles</taxon>
        <taxon>Oomycota</taxon>
        <taxon>Peronosporomycetes</taxon>
        <taxon>Peronosporales</taxon>
        <taxon>Peronosporaceae</taxon>
        <taxon>Bremia</taxon>
    </lineage>
</organism>
<gene>
    <name evidence="1" type="ORF">CCR75_000955</name>
</gene>